<sequence length="168" mass="19377">MIQMVDASKVVFSVFGVLLAAGLLLFVLIRNNGFAAILWNLLVLERITDFFMDNTKEQRILNYVLQNAVKGDPQSVVDNIDKYCYEKEWAMNVGDEKGKHTPKMRLAEHRLTYQAPTAFLQCPSLSRTSDFWNHSELPPTPPIEIPLHLLEAFRKPQLLEHEWKPKIL</sequence>
<dbReference type="GO" id="GO:0032502">
    <property type="term" value="P:developmental process"/>
    <property type="evidence" value="ECO:0007669"/>
    <property type="project" value="TreeGrafter"/>
</dbReference>
<dbReference type="Gene3D" id="3.40.50.150">
    <property type="entry name" value="Vaccinia Virus protein VP39"/>
    <property type="match status" value="1"/>
</dbReference>
<dbReference type="InterPro" id="IPR029063">
    <property type="entry name" value="SAM-dependent_MTases_sf"/>
</dbReference>
<dbReference type="GO" id="GO:0042424">
    <property type="term" value="P:catecholamine catabolic process"/>
    <property type="evidence" value="ECO:0007669"/>
    <property type="project" value="TreeGrafter"/>
</dbReference>
<organism evidence="1 2">
    <name type="scientific">Pleurodeles waltl</name>
    <name type="common">Iberian ribbed newt</name>
    <dbReference type="NCBI Taxonomy" id="8319"/>
    <lineage>
        <taxon>Eukaryota</taxon>
        <taxon>Metazoa</taxon>
        <taxon>Chordata</taxon>
        <taxon>Craniata</taxon>
        <taxon>Vertebrata</taxon>
        <taxon>Euteleostomi</taxon>
        <taxon>Amphibia</taxon>
        <taxon>Batrachia</taxon>
        <taxon>Caudata</taxon>
        <taxon>Salamandroidea</taxon>
        <taxon>Salamandridae</taxon>
        <taxon>Pleurodelinae</taxon>
        <taxon>Pleurodeles</taxon>
    </lineage>
</organism>
<gene>
    <name evidence="1" type="ORF">NDU88_006985</name>
</gene>
<protein>
    <submittedName>
        <fullName evidence="1">Uncharacterized protein</fullName>
    </submittedName>
</protein>
<proteinExistence type="predicted"/>
<evidence type="ECO:0000313" key="2">
    <source>
        <dbReference type="Proteomes" id="UP001066276"/>
    </source>
</evidence>
<dbReference type="GO" id="GO:0016206">
    <property type="term" value="F:catechol O-methyltransferase activity"/>
    <property type="evidence" value="ECO:0007669"/>
    <property type="project" value="TreeGrafter"/>
</dbReference>
<dbReference type="GO" id="GO:0030424">
    <property type="term" value="C:axon"/>
    <property type="evidence" value="ECO:0007669"/>
    <property type="project" value="TreeGrafter"/>
</dbReference>
<dbReference type="GO" id="GO:0030425">
    <property type="term" value="C:dendrite"/>
    <property type="evidence" value="ECO:0007669"/>
    <property type="project" value="TreeGrafter"/>
</dbReference>
<dbReference type="EMBL" id="JANPWB010000015">
    <property type="protein sequence ID" value="KAJ1093896.1"/>
    <property type="molecule type" value="Genomic_DNA"/>
</dbReference>
<comment type="caution">
    <text evidence="1">The sequence shown here is derived from an EMBL/GenBank/DDBJ whole genome shotgun (WGS) entry which is preliminary data.</text>
</comment>
<accession>A0AAV7LR84</accession>
<reference evidence="1" key="1">
    <citation type="journal article" date="2022" name="bioRxiv">
        <title>Sequencing and chromosome-scale assembly of the giantPleurodeles waltlgenome.</title>
        <authorList>
            <person name="Brown T."/>
            <person name="Elewa A."/>
            <person name="Iarovenko S."/>
            <person name="Subramanian E."/>
            <person name="Araus A.J."/>
            <person name="Petzold A."/>
            <person name="Susuki M."/>
            <person name="Suzuki K.-i.T."/>
            <person name="Hayashi T."/>
            <person name="Toyoda A."/>
            <person name="Oliveira C."/>
            <person name="Osipova E."/>
            <person name="Leigh N.D."/>
            <person name="Simon A."/>
            <person name="Yun M.H."/>
        </authorList>
    </citation>
    <scope>NUCLEOTIDE SEQUENCE</scope>
    <source>
        <strain evidence="1">20211129_DDA</strain>
        <tissue evidence="1">Liver</tissue>
    </source>
</reference>
<dbReference type="AlphaFoldDB" id="A0AAV7LR84"/>
<dbReference type="GO" id="GO:0042417">
    <property type="term" value="P:dopamine metabolic process"/>
    <property type="evidence" value="ECO:0007669"/>
    <property type="project" value="TreeGrafter"/>
</dbReference>
<keyword evidence="2" id="KW-1185">Reference proteome</keyword>
<dbReference type="Proteomes" id="UP001066276">
    <property type="component" value="Chromosome 11"/>
</dbReference>
<name>A0AAV7LR84_PLEWA</name>
<dbReference type="PANTHER" id="PTHR43836:SF3">
    <property type="entry name" value="CATECHOL O-METHYLTRANSFERASE"/>
    <property type="match status" value="1"/>
</dbReference>
<dbReference type="PANTHER" id="PTHR43836">
    <property type="entry name" value="CATECHOL O-METHYLTRANSFERASE 1-RELATED"/>
    <property type="match status" value="1"/>
</dbReference>
<evidence type="ECO:0000313" key="1">
    <source>
        <dbReference type="EMBL" id="KAJ1093896.1"/>
    </source>
</evidence>
<dbReference type="GO" id="GO:0016020">
    <property type="term" value="C:membrane"/>
    <property type="evidence" value="ECO:0007669"/>
    <property type="project" value="TreeGrafter"/>
</dbReference>